<accession>A0A976IJH4</accession>
<sequence length="247" mass="28233">MDEASVSASAAFNLYQEGLAPEQILQLCFLRRRASRNLRLERIKIEDEFVLPRPELKIANVLPPTNISFKELLTSSSVLIKPCDNEIVAQNTSERARDSARRHFLQPQQAAAEEVRQWSALAKSDWLEIFNSSQGGQNYGMMRLNADAVVPSISDICWVMEQCPSEAFIGFVWEHLLALLLQQRKDLMNFQRFISRLVAHDSISLLSPKDFRAKVRARNLREVDDTLGAQAELALISVYRLQRESRF</sequence>
<keyword evidence="2" id="KW-1185">Reference proteome</keyword>
<proteinExistence type="predicted"/>
<dbReference type="AlphaFoldDB" id="A0A976IJH4"/>
<reference evidence="1 2" key="1">
    <citation type="journal article" date="2021" name="Genome Biol.">
        <title>AFLAP: assembly-free linkage analysis pipeline using k-mers from genome sequencing data.</title>
        <authorList>
            <person name="Fletcher K."/>
            <person name="Zhang L."/>
            <person name="Gil J."/>
            <person name="Han R."/>
            <person name="Cavanaugh K."/>
            <person name="Michelmore R."/>
        </authorList>
    </citation>
    <scope>NUCLEOTIDE SEQUENCE [LARGE SCALE GENOMIC DNA]</scope>
    <source>
        <strain evidence="1 2">SF5</strain>
    </source>
</reference>
<name>A0A976IJH4_BRELC</name>
<comment type="caution">
    <text evidence="1">The sequence shown here is derived from an EMBL/GenBank/DDBJ whole genome shotgun (WGS) entry which is preliminary data.</text>
</comment>
<protein>
    <submittedName>
        <fullName evidence="1">Uncharacterized protein</fullName>
    </submittedName>
</protein>
<dbReference type="EMBL" id="SHOA02000001">
    <property type="protein sequence ID" value="TDH72935.1"/>
    <property type="molecule type" value="Genomic_DNA"/>
</dbReference>
<dbReference type="Proteomes" id="UP000294530">
    <property type="component" value="Unassembled WGS sequence"/>
</dbReference>
<evidence type="ECO:0000313" key="1">
    <source>
        <dbReference type="EMBL" id="TDH72935.1"/>
    </source>
</evidence>
<dbReference type="RefSeq" id="XP_067822434.1">
    <property type="nucleotide sequence ID" value="XM_067962784.1"/>
</dbReference>
<dbReference type="OrthoDB" id="152136at2759"/>
<organism evidence="1 2">
    <name type="scientific">Bremia lactucae</name>
    <name type="common">Lettuce downy mildew</name>
    <dbReference type="NCBI Taxonomy" id="4779"/>
    <lineage>
        <taxon>Eukaryota</taxon>
        <taxon>Sar</taxon>
        <taxon>Stramenopiles</taxon>
        <taxon>Oomycota</taxon>
        <taxon>Peronosporomycetes</taxon>
        <taxon>Peronosporales</taxon>
        <taxon>Peronosporaceae</taxon>
        <taxon>Bremia</taxon>
    </lineage>
</organism>
<gene>
    <name evidence="1" type="ORF">CCR75_004698</name>
</gene>
<evidence type="ECO:0000313" key="2">
    <source>
        <dbReference type="Proteomes" id="UP000294530"/>
    </source>
</evidence>
<dbReference type="KEGG" id="blac:94348455"/>
<dbReference type="GeneID" id="94348455"/>